<evidence type="ECO:0000313" key="9">
    <source>
        <dbReference type="EMBL" id="MDR6241684.1"/>
    </source>
</evidence>
<keyword evidence="3 7" id="KW-0479">Metal-binding</keyword>
<dbReference type="EC" id="3.4.15.5" evidence="9"/>
<keyword evidence="4 7" id="KW-0378">Hydrolase</keyword>
<dbReference type="RefSeq" id="WP_309942678.1">
    <property type="nucleotide sequence ID" value="NZ_AP025308.1"/>
</dbReference>
<dbReference type="GO" id="GO:0004222">
    <property type="term" value="F:metalloendopeptidase activity"/>
    <property type="evidence" value="ECO:0007669"/>
    <property type="project" value="InterPro"/>
</dbReference>
<dbReference type="PANTHER" id="PTHR43660">
    <property type="entry name" value="DIPEPTIDYL CARBOXYPEPTIDASE"/>
    <property type="match status" value="1"/>
</dbReference>
<evidence type="ECO:0000256" key="3">
    <source>
        <dbReference type="ARBA" id="ARBA00022723"/>
    </source>
</evidence>
<comment type="caution">
    <text evidence="9">The sequence shown here is derived from an EMBL/GenBank/DDBJ whole genome shotgun (WGS) entry which is preliminary data.</text>
</comment>
<dbReference type="InterPro" id="IPR034005">
    <property type="entry name" value="M3A_DCP"/>
</dbReference>
<sequence length="678" mass="78260">MSNPLLKKFDTPFGTVPFEQIRPDHFLPALKDSISEAKEEIEDLINDEELPSFENTIIRLEEIGKNVSLISSIFFNLNSAETNDEIQKIAQKFSPLITEYHNDILLEKRIFDKVKAVHDQKGQLELNQEEKTLLEKTYKAFVRNGALLDDQQKQRLREIDKELSNSSLKFGEHVLKATNSYELVIKDENDLKGLPEAVIEQAFETAHQKGKENCWIFTLDYPSYIPFVTYADNRSLREEITKAAGKKAFDSNNLNNEELVKKIVNLRLERANLLGYESHADFILEERMAKSADNVNEFLNELREKAMPAGIKDAEEVKNYASKLDGIGDLQRWDWAYYAEKLKKEKFNIDDEMLKPYFQLEKVLDGIFEVASKLYDIEFVKNSNIPVYHTDVTAYEVNNTQGEHIAVFYADFFPREGKRNGAWMTSYKGQYVKQDVEHRPHVSIVCNFTKPTNTKPSLLTFNEVTTLFHEFGHALHGMLAKGTFESLTGTSVFWDFVELPSQILENWAYEKECLDIFAKHFENDDDLPHELIEKIKETASFMEGYQTIRQLSFGLLDMKWHSITKPFEGSVAEFEDEALSPTQLMPKIEGTNMSCSFSHIFQGGYSAGYYSYKWAEVLDADAFEHFKERGIFDKETADKFKRHILEAGGKEHPMELYKKFRGKEPNPDALLKRAGLIK</sequence>
<keyword evidence="5 7" id="KW-0862">Zinc</keyword>
<dbReference type="InterPro" id="IPR024079">
    <property type="entry name" value="MetalloPept_cat_dom_sf"/>
</dbReference>
<dbReference type="Pfam" id="PF01432">
    <property type="entry name" value="Peptidase_M3"/>
    <property type="match status" value="1"/>
</dbReference>
<dbReference type="InterPro" id="IPR024080">
    <property type="entry name" value="Neurolysin/TOP_N"/>
</dbReference>
<comment type="similarity">
    <text evidence="1 7">Belongs to the peptidase M3 family.</text>
</comment>
<reference evidence="9" key="1">
    <citation type="submission" date="2023-07" db="EMBL/GenBank/DDBJ databases">
        <title>Genomic Encyclopedia of Type Strains, Phase IV (KMG-IV): sequencing the most valuable type-strain genomes for metagenomic binning, comparative biology and taxonomic classification.</title>
        <authorList>
            <person name="Goeker M."/>
        </authorList>
    </citation>
    <scope>NUCLEOTIDE SEQUENCE</scope>
    <source>
        <strain evidence="9">DSM 26174</strain>
    </source>
</reference>
<dbReference type="InterPro" id="IPR001567">
    <property type="entry name" value="Pept_M3A_M3B_dom"/>
</dbReference>
<keyword evidence="9" id="KW-0121">Carboxypeptidase</keyword>
<dbReference type="SUPFAM" id="SSF55486">
    <property type="entry name" value="Metalloproteases ('zincins'), catalytic domain"/>
    <property type="match status" value="1"/>
</dbReference>
<accession>A0AAE3XU12</accession>
<gene>
    <name evidence="9" type="ORF">HNQ88_004771</name>
</gene>
<dbReference type="Gene3D" id="1.10.1370.10">
    <property type="entry name" value="Neurolysin, domain 3"/>
    <property type="match status" value="1"/>
</dbReference>
<evidence type="ECO:0000256" key="4">
    <source>
        <dbReference type="ARBA" id="ARBA00022801"/>
    </source>
</evidence>
<dbReference type="GO" id="GO:0046872">
    <property type="term" value="F:metal ion binding"/>
    <property type="evidence" value="ECO:0007669"/>
    <property type="project" value="UniProtKB-UniRule"/>
</dbReference>
<keyword evidence="10" id="KW-1185">Reference proteome</keyword>
<dbReference type="GO" id="GO:0005829">
    <property type="term" value="C:cytosol"/>
    <property type="evidence" value="ECO:0007669"/>
    <property type="project" value="TreeGrafter"/>
</dbReference>
<dbReference type="CDD" id="cd06456">
    <property type="entry name" value="M3A_DCP"/>
    <property type="match status" value="1"/>
</dbReference>
<protein>
    <submittedName>
        <fullName evidence="9">Peptidyl-dipeptidase Dcp</fullName>
        <ecNumber evidence="9">3.4.15.5</ecNumber>
    </submittedName>
</protein>
<dbReference type="InterPro" id="IPR045090">
    <property type="entry name" value="Pept_M3A_M3B"/>
</dbReference>
<dbReference type="FunFam" id="3.40.390.10:FF:000009">
    <property type="entry name" value="Oligopeptidase A"/>
    <property type="match status" value="1"/>
</dbReference>
<dbReference type="EMBL" id="JAVDQD010000010">
    <property type="protein sequence ID" value="MDR6241684.1"/>
    <property type="molecule type" value="Genomic_DNA"/>
</dbReference>
<dbReference type="GO" id="GO:0004180">
    <property type="term" value="F:carboxypeptidase activity"/>
    <property type="evidence" value="ECO:0007669"/>
    <property type="project" value="UniProtKB-KW"/>
</dbReference>
<comment type="cofactor">
    <cofactor evidence="7">
        <name>Zn(2+)</name>
        <dbReference type="ChEBI" id="CHEBI:29105"/>
    </cofactor>
    <text evidence="7">Binds 1 zinc ion.</text>
</comment>
<evidence type="ECO:0000256" key="6">
    <source>
        <dbReference type="ARBA" id="ARBA00023049"/>
    </source>
</evidence>
<evidence type="ECO:0000256" key="5">
    <source>
        <dbReference type="ARBA" id="ARBA00022833"/>
    </source>
</evidence>
<evidence type="ECO:0000256" key="2">
    <source>
        <dbReference type="ARBA" id="ARBA00022670"/>
    </source>
</evidence>
<dbReference type="Gene3D" id="3.40.390.10">
    <property type="entry name" value="Collagenase (Catalytic Domain)"/>
    <property type="match status" value="1"/>
</dbReference>
<dbReference type="Proteomes" id="UP001185092">
    <property type="component" value="Unassembled WGS sequence"/>
</dbReference>
<name>A0AAE3XU12_9BACT</name>
<evidence type="ECO:0000256" key="7">
    <source>
        <dbReference type="RuleBase" id="RU003435"/>
    </source>
</evidence>
<evidence type="ECO:0000259" key="8">
    <source>
        <dbReference type="Pfam" id="PF01432"/>
    </source>
</evidence>
<feature type="domain" description="Peptidase M3A/M3B catalytic" evidence="8">
    <location>
        <begin position="228"/>
        <end position="675"/>
    </location>
</feature>
<dbReference type="Gene3D" id="1.20.1050.40">
    <property type="entry name" value="Endopeptidase. Chain P, domain 1"/>
    <property type="match status" value="1"/>
</dbReference>
<keyword evidence="6 7" id="KW-0482">Metalloprotease</keyword>
<proteinExistence type="inferred from homology"/>
<dbReference type="InterPro" id="IPR024077">
    <property type="entry name" value="Neurolysin/TOP_dom2"/>
</dbReference>
<dbReference type="PANTHER" id="PTHR43660:SF1">
    <property type="entry name" value="DIPEPTIDYL CARBOXYPEPTIDASE"/>
    <property type="match status" value="1"/>
</dbReference>
<dbReference type="GO" id="GO:0006508">
    <property type="term" value="P:proteolysis"/>
    <property type="evidence" value="ECO:0007669"/>
    <property type="project" value="UniProtKB-KW"/>
</dbReference>
<keyword evidence="2 7" id="KW-0645">Protease</keyword>
<evidence type="ECO:0000256" key="1">
    <source>
        <dbReference type="ARBA" id="ARBA00006040"/>
    </source>
</evidence>
<organism evidence="9 10">
    <name type="scientific">Aureibacter tunicatorum</name>
    <dbReference type="NCBI Taxonomy" id="866807"/>
    <lineage>
        <taxon>Bacteria</taxon>
        <taxon>Pseudomonadati</taxon>
        <taxon>Bacteroidota</taxon>
        <taxon>Cytophagia</taxon>
        <taxon>Cytophagales</taxon>
        <taxon>Persicobacteraceae</taxon>
        <taxon>Aureibacter</taxon>
    </lineage>
</organism>
<dbReference type="AlphaFoldDB" id="A0AAE3XU12"/>
<evidence type="ECO:0000313" key="10">
    <source>
        <dbReference type="Proteomes" id="UP001185092"/>
    </source>
</evidence>
<dbReference type="GO" id="GO:0008241">
    <property type="term" value="F:peptidyl-dipeptidase activity"/>
    <property type="evidence" value="ECO:0007669"/>
    <property type="project" value="UniProtKB-EC"/>
</dbReference>